<organism evidence="1 2">
    <name type="scientific">Xanthomonas campestris pv. badrii</name>
    <dbReference type="NCBI Taxonomy" id="149696"/>
    <lineage>
        <taxon>Bacteria</taxon>
        <taxon>Pseudomonadati</taxon>
        <taxon>Pseudomonadota</taxon>
        <taxon>Gammaproteobacteria</taxon>
        <taxon>Lysobacterales</taxon>
        <taxon>Lysobacteraceae</taxon>
        <taxon>Xanthomonas</taxon>
    </lineage>
</organism>
<evidence type="ECO:0000313" key="2">
    <source>
        <dbReference type="Proteomes" id="UP000503498"/>
    </source>
</evidence>
<dbReference type="InterPro" id="IPR048137">
    <property type="entry name" value="HrpE-like"/>
</dbReference>
<dbReference type="AlphaFoldDB" id="A0A7Z2ZFL6"/>
<reference evidence="1 2" key="2">
    <citation type="submission" date="2020-04" db="EMBL/GenBank/DDBJ databases">
        <authorList>
            <person name="Fomenkov A."/>
            <person name="Anton B.P."/>
            <person name="Roberts R.J."/>
        </authorList>
    </citation>
    <scope>NUCLEOTIDE SEQUENCE [LARGE SCALE GENOMIC DNA]</scope>
    <source>
        <strain evidence="1 2">NEB122</strain>
    </source>
</reference>
<gene>
    <name evidence="1" type="ORF">HG421_00375</name>
</gene>
<proteinExistence type="predicted"/>
<accession>A0A7Z2ZFL6</accession>
<sequence length="120" mass="13074">MEHHGVAQRGGDPSLDHHLLHVGEHPFMGQHEPLLMGQYPAVEQHELQRIAGHGRLPDAPATPAASQQIDSLLDDLGASNVDQKHMNDTITMLKNDLDYNVTVNKYIGKAGDNAKSLVGQ</sequence>
<dbReference type="NCBIfam" id="NF041507">
    <property type="entry name" value="HrpE_Xanth"/>
    <property type="match status" value="1"/>
</dbReference>
<dbReference type="EMBL" id="CP051651">
    <property type="protein sequence ID" value="QJD66256.1"/>
    <property type="molecule type" value="Genomic_DNA"/>
</dbReference>
<dbReference type="Proteomes" id="UP000503498">
    <property type="component" value="Chromosome"/>
</dbReference>
<evidence type="ECO:0000313" key="1">
    <source>
        <dbReference type="EMBL" id="QJD66256.1"/>
    </source>
</evidence>
<protein>
    <submittedName>
        <fullName evidence="1">Uncharacterized protein</fullName>
    </submittedName>
</protein>
<name>A0A7Z2ZFL6_XANCA</name>
<reference evidence="1 2" key="1">
    <citation type="submission" date="2020-04" db="EMBL/GenBank/DDBJ databases">
        <title>Genome-Wide Identification of 5-Methylcytosine Sites in Bacterial Genomes By High-Throughput Sequencing of MspJI Restriction Fragments.</title>
        <authorList>
            <person name="Wu V."/>
        </authorList>
    </citation>
    <scope>NUCLEOTIDE SEQUENCE [LARGE SCALE GENOMIC DNA]</scope>
    <source>
        <strain evidence="1 2">NEB122</strain>
    </source>
</reference>